<dbReference type="EMBL" id="OE000830">
    <property type="protein sequence ID" value="CAD7455161.1"/>
    <property type="molecule type" value="Genomic_DNA"/>
</dbReference>
<name>A0A7R9IDA0_9NEOP</name>
<evidence type="ECO:0000256" key="2">
    <source>
        <dbReference type="ARBA" id="ARBA00022490"/>
    </source>
</evidence>
<accession>A0A7R9IDA0</accession>
<reference evidence="6" key="1">
    <citation type="submission" date="2020-11" db="EMBL/GenBank/DDBJ databases">
        <authorList>
            <person name="Tran Van P."/>
        </authorList>
    </citation>
    <scope>NUCLEOTIDE SEQUENCE</scope>
</reference>
<comment type="similarity">
    <text evidence="4">Belongs to the dynactin subunits 5/6 family. Dynactin subunit 5 subfamily.</text>
</comment>
<evidence type="ECO:0000256" key="3">
    <source>
        <dbReference type="ARBA" id="ARBA00023212"/>
    </source>
</evidence>
<organism evidence="6">
    <name type="scientific">Timema tahoe</name>
    <dbReference type="NCBI Taxonomy" id="61484"/>
    <lineage>
        <taxon>Eukaryota</taxon>
        <taxon>Metazoa</taxon>
        <taxon>Ecdysozoa</taxon>
        <taxon>Arthropoda</taxon>
        <taxon>Hexapoda</taxon>
        <taxon>Insecta</taxon>
        <taxon>Pterygota</taxon>
        <taxon>Neoptera</taxon>
        <taxon>Polyneoptera</taxon>
        <taxon>Phasmatodea</taxon>
        <taxon>Timematodea</taxon>
        <taxon>Timematoidea</taxon>
        <taxon>Timematidae</taxon>
        <taxon>Timema</taxon>
    </lineage>
</organism>
<keyword evidence="3" id="KW-0206">Cytoskeleton</keyword>
<dbReference type="InterPro" id="IPR047125">
    <property type="entry name" value="DCTN5"/>
</dbReference>
<evidence type="ECO:0000256" key="5">
    <source>
        <dbReference type="ARBA" id="ARBA00034865"/>
    </source>
</evidence>
<evidence type="ECO:0000313" key="6">
    <source>
        <dbReference type="EMBL" id="CAD7455161.1"/>
    </source>
</evidence>
<evidence type="ECO:0000256" key="1">
    <source>
        <dbReference type="ARBA" id="ARBA00004245"/>
    </source>
</evidence>
<dbReference type="GO" id="GO:0005869">
    <property type="term" value="C:dynactin complex"/>
    <property type="evidence" value="ECO:0007669"/>
    <property type="project" value="TreeGrafter"/>
</dbReference>
<dbReference type="SUPFAM" id="SSF51161">
    <property type="entry name" value="Trimeric LpxA-like enzymes"/>
    <property type="match status" value="1"/>
</dbReference>
<sequence>MDLQDIYFDKSEYVETASGNKVSKQTVLCGSQNIVLGGKVIVQSDAIIRGDLANVRVGRHCIISKRAVIRPPFKKFSKGVAFFPLHMGDHVFIGEGSVVNAAVVGSYVNIGKDCVIGRRCVLKDCCMIEDNTVLPPETVVPPFTRYGGSPGVCVGDVPECMQDLMLDYTRNYYQHFLPALNERELGVGGGGNCSLFLLVTHSHTGFLLVPYSQLVPPSPSLSTGSSWSLTLIKVPPSPSLSTGSSWSLTLNWFLPVPHSHTGSSWSLTLNWFLLVPHSQLVPPGPSLSAGSSQSLTLNWFLLVPHSQLVPPSPSLSYRSSYSLTLNWFLLLPHSQLVPPTPSLFNWFLLVPHSQLVPPSPSLIPVPPSPSP</sequence>
<dbReference type="InterPro" id="IPR011004">
    <property type="entry name" value="Trimer_LpxA-like_sf"/>
</dbReference>
<keyword evidence="2" id="KW-0963">Cytoplasm</keyword>
<comment type="subcellular location">
    <subcellularLocation>
        <location evidence="1">Cytoplasm</location>
        <location evidence="1">Cytoskeleton</location>
    </subcellularLocation>
</comment>
<dbReference type="AlphaFoldDB" id="A0A7R9IDA0"/>
<gene>
    <name evidence="6" type="ORF">TTEB3V08_LOCUS3242</name>
</gene>
<dbReference type="PANTHER" id="PTHR46126">
    <property type="entry name" value="DYNACTIN SUBUNIT 5"/>
    <property type="match status" value="1"/>
</dbReference>
<protein>
    <recommendedName>
        <fullName evidence="5">Dynactin subunit 5</fullName>
    </recommendedName>
</protein>
<evidence type="ECO:0000256" key="4">
    <source>
        <dbReference type="ARBA" id="ARBA00034706"/>
    </source>
</evidence>
<proteinExistence type="inferred from homology"/>
<dbReference type="CDD" id="cd03359">
    <property type="entry name" value="LbH_Dynactin_5"/>
    <property type="match status" value="1"/>
</dbReference>
<dbReference type="Gene3D" id="2.160.10.10">
    <property type="entry name" value="Hexapeptide repeat proteins"/>
    <property type="match status" value="1"/>
</dbReference>
<dbReference type="Pfam" id="PF21711">
    <property type="entry name" value="DCTN5"/>
    <property type="match status" value="1"/>
</dbReference>
<dbReference type="FunFam" id="2.160.10.10:FF:000014">
    <property type="entry name" value="dynactin subunit 5"/>
    <property type="match status" value="1"/>
</dbReference>
<dbReference type="PANTHER" id="PTHR46126:SF1">
    <property type="entry name" value="DYNACTIN SUBUNIT 5"/>
    <property type="match status" value="1"/>
</dbReference>